<reference evidence="1" key="1">
    <citation type="submission" date="2022-10" db="EMBL/GenBank/DDBJ databases">
        <title>Culturing micro-colonial fungi from biological soil crusts in the Mojave desert and describing Neophaeococcomyces mojavensis, and introducing the new genera and species Taxawa tesnikishii.</title>
        <authorList>
            <person name="Kurbessoian T."/>
            <person name="Stajich J.E."/>
        </authorList>
    </citation>
    <scope>NUCLEOTIDE SEQUENCE</scope>
    <source>
        <strain evidence="1">JES_112</strain>
    </source>
</reference>
<name>A0ACC2ZRF8_9EURO</name>
<proteinExistence type="predicted"/>
<evidence type="ECO:0000313" key="2">
    <source>
        <dbReference type="Proteomes" id="UP001172386"/>
    </source>
</evidence>
<feature type="non-terminal residue" evidence="1">
    <location>
        <position position="557"/>
    </location>
</feature>
<sequence>MHRRTGGRVDGRHRARLYSMLASHSSLIIWMAVAVATVGLLFRPFRIPEYVWALGAAALLPLSGTVSFGTAWHAVAEGRDVYLFLVGMMVLAELARREGLFDWLALYAVRHAGGSGRRLFDLVFLVGTLVTVFLSNDATAVVLTPAVYAACKAARANPLPYLFVCAFIANAASFVLPISNPANLVVYGQHMPPLLQWLAQFALPSLAAIGATYLVLRWVHRREIAQPLVTAPKHRPLTVGGRLSALGVLFTGTVLLVTSALNGPLGLTTFCAGTLSVAAVAIRQRRSPLPLLRHVSWGVLPLVAGLFVLVEAVAQTGAIQSAASALQALAKTSPHQASWLAGGVAALLSNVANNLPVGLAAGSLGQMADLPAQTRAALLVGVDLGPNLSVTGSLATMLWLMALRREGEHVSALDFLRVGALNAGGATALEDQLQAGIEGGAFIPARRTAAAVAGLPTHGFEHHPTEIVEVPVRAQGPRVAGTATGQFGIVHVLVTALQLPRAAAAARHRIGDLHLAPGAGLARIGRQRARQEPAGRDRPRLVVAIVATAGIGPAQAS</sequence>
<organism evidence="1 2">
    <name type="scientific">Neophaeococcomyces mojaviensis</name>
    <dbReference type="NCBI Taxonomy" id="3383035"/>
    <lineage>
        <taxon>Eukaryota</taxon>
        <taxon>Fungi</taxon>
        <taxon>Dikarya</taxon>
        <taxon>Ascomycota</taxon>
        <taxon>Pezizomycotina</taxon>
        <taxon>Eurotiomycetes</taxon>
        <taxon>Chaetothyriomycetidae</taxon>
        <taxon>Chaetothyriales</taxon>
        <taxon>Chaetothyriales incertae sedis</taxon>
        <taxon>Neophaeococcomyces</taxon>
    </lineage>
</organism>
<gene>
    <name evidence="1" type="ORF">H2198_010578</name>
</gene>
<dbReference type="Proteomes" id="UP001172386">
    <property type="component" value="Unassembled WGS sequence"/>
</dbReference>
<comment type="caution">
    <text evidence="1">The sequence shown here is derived from an EMBL/GenBank/DDBJ whole genome shotgun (WGS) entry which is preliminary data.</text>
</comment>
<evidence type="ECO:0000313" key="1">
    <source>
        <dbReference type="EMBL" id="KAJ9650116.1"/>
    </source>
</evidence>
<dbReference type="EMBL" id="JAPDRQ010000384">
    <property type="protein sequence ID" value="KAJ9650116.1"/>
    <property type="molecule type" value="Genomic_DNA"/>
</dbReference>
<protein>
    <submittedName>
        <fullName evidence="1">Uncharacterized protein</fullName>
    </submittedName>
</protein>
<accession>A0ACC2ZRF8</accession>
<keyword evidence="2" id="KW-1185">Reference proteome</keyword>